<organism evidence="2 3">
    <name type="scientific">Streptomyces viridosporus (strain ATCC 14672 / DSM 40746 / JCM 4963 / KCTC 9882 / NRRL B-12104 / FH 1290)</name>
    <name type="common">Streptomyces ghanaensis</name>
    <dbReference type="NCBI Taxonomy" id="566461"/>
    <lineage>
        <taxon>Bacteria</taxon>
        <taxon>Bacillati</taxon>
        <taxon>Actinomycetota</taxon>
        <taxon>Actinomycetes</taxon>
        <taxon>Kitasatosporales</taxon>
        <taxon>Streptomycetaceae</taxon>
        <taxon>Streptomyces</taxon>
    </lineage>
</organism>
<dbReference type="eggNOG" id="ENOG502ZMU4">
    <property type="taxonomic scope" value="Bacteria"/>
</dbReference>
<dbReference type="EMBL" id="DS999641">
    <property type="protein sequence ID" value="EFE67550.2"/>
    <property type="molecule type" value="Genomic_DNA"/>
</dbReference>
<proteinExistence type="predicted"/>
<dbReference type="Proteomes" id="UP000003824">
    <property type="component" value="Unassembled WGS sequence"/>
</dbReference>
<evidence type="ECO:0008006" key="4">
    <source>
        <dbReference type="Google" id="ProtNLM"/>
    </source>
</evidence>
<name>D6A208_STRV1</name>
<evidence type="ECO:0000256" key="1">
    <source>
        <dbReference type="SAM" id="MobiDB-lite"/>
    </source>
</evidence>
<feature type="region of interest" description="Disordered" evidence="1">
    <location>
        <begin position="22"/>
        <end position="93"/>
    </location>
</feature>
<dbReference type="AlphaFoldDB" id="D6A208"/>
<gene>
    <name evidence="2" type="ORF">SSFG_02797</name>
</gene>
<sequence>MVGGATAVGAVAGLVLTLVQGGGEGPDGRADGKAASADVSRTSGPSAPGPREPSGGGSPAGKSPAEGTGPAEDLPAGYEPYTDPEGFTLARPAGWTRTTVPSTYGIDVVHYRSPDGERRLQVFEVSETSPGESHGLFLSDAVAKPPGFTELSLESLDDGDFTGSRLEYLVDSIKGEPDVGTWHVVDQRFAAADGRLYAIAAYGAEADGREDERALLRTALGHFCPPRTTCGTGPGAGTD</sequence>
<evidence type="ECO:0000313" key="2">
    <source>
        <dbReference type="EMBL" id="EFE67550.2"/>
    </source>
</evidence>
<evidence type="ECO:0000313" key="3">
    <source>
        <dbReference type="Proteomes" id="UP000003824"/>
    </source>
</evidence>
<reference evidence="3" key="1">
    <citation type="submission" date="2008-12" db="EMBL/GenBank/DDBJ databases">
        <title>Annotation of Streptomyces ghanaensis ATCC 14672.</title>
        <authorList>
            <consortium name="The Broad Institute Genome Sequencing Platform"/>
            <consortium name="Broad Institute Microbial Sequencing Center"/>
            <person name="Fischbach M."/>
            <person name="Ward D."/>
            <person name="Young S."/>
            <person name="Kodira C.D."/>
            <person name="Zeng Q."/>
            <person name="Koehrsen M."/>
            <person name="Godfrey P."/>
            <person name="Alvarado L."/>
            <person name="Berlin A.M."/>
            <person name="Borenstein D."/>
            <person name="Chen Z."/>
            <person name="Engels R."/>
            <person name="Freedman E."/>
            <person name="Gellesch M."/>
            <person name="Goldberg J."/>
            <person name="Griggs A."/>
            <person name="Gujja S."/>
            <person name="Heiman D.I."/>
            <person name="Hepburn T.A."/>
            <person name="Howarth C."/>
            <person name="Jen D."/>
            <person name="Larson L."/>
            <person name="Lewis B."/>
            <person name="Mehta T."/>
            <person name="Park D."/>
            <person name="Pearson M."/>
            <person name="Roberts A."/>
            <person name="Saif S."/>
            <person name="Shea T.D."/>
            <person name="Shenoy N."/>
            <person name="Sisk P."/>
            <person name="Stolte C."/>
            <person name="Sykes S.N."/>
            <person name="Walk T."/>
            <person name="White J."/>
            <person name="Yandava C."/>
            <person name="Straight P."/>
            <person name="Clardy J."/>
            <person name="Hung D."/>
            <person name="Kolter R."/>
            <person name="Mekalanos J."/>
            <person name="Walker S."/>
            <person name="Walsh C.T."/>
            <person name="Wieland B.L.C."/>
            <person name="Ilzarbe M."/>
            <person name="Galagan J."/>
            <person name="Nusbaum C."/>
            <person name="Birren B."/>
        </authorList>
    </citation>
    <scope>NUCLEOTIDE SEQUENCE [LARGE SCALE GENOMIC DNA]</scope>
    <source>
        <strain evidence="3">ATCC 14672 / DSM 40746 / JCM 4963 / KCTC 9882 / NRRL B-12104 / FH 1290</strain>
    </source>
</reference>
<protein>
    <recommendedName>
        <fullName evidence="4">Serine/arginine repetitive matrix protein 2</fullName>
    </recommendedName>
</protein>
<accession>D6A208</accession>